<reference evidence="4" key="1">
    <citation type="journal article" date="2020" name="Int. J. Syst. Evol. Microbiol.">
        <title>Aquipluma nitroreducens gen. nov. sp. nov., a novel facultatively anaerobic bacterium isolated from a freshwater lake.</title>
        <authorList>
            <person name="Watanabe M."/>
            <person name="Kojima H."/>
            <person name="Fukui M."/>
        </authorList>
    </citation>
    <scope>NUCLEOTIDE SEQUENCE</scope>
    <source>
        <strain evidence="4">MeG22</strain>
    </source>
</reference>
<keyword evidence="5" id="KW-1185">Reference proteome</keyword>
<dbReference type="RefSeq" id="WP_318349903.1">
    <property type="nucleotide sequence ID" value="NZ_AP018694.1"/>
</dbReference>
<dbReference type="Gene3D" id="2.40.50.100">
    <property type="match status" value="2"/>
</dbReference>
<dbReference type="SUPFAM" id="SSF50331">
    <property type="entry name" value="MOP-like"/>
    <property type="match status" value="1"/>
</dbReference>
<keyword evidence="1 2" id="KW-0500">Molybdenum</keyword>
<name>A0A5K7S5Q6_9BACT</name>
<proteinExistence type="predicted"/>
<dbReference type="InterPro" id="IPR005116">
    <property type="entry name" value="Transp-assoc_OB_typ1"/>
</dbReference>
<dbReference type="PROSITE" id="PS51866">
    <property type="entry name" value="MOP"/>
    <property type="match status" value="1"/>
</dbReference>
<evidence type="ECO:0000313" key="4">
    <source>
        <dbReference type="EMBL" id="BBE16866.1"/>
    </source>
</evidence>
<organism evidence="4 5">
    <name type="scientific">Aquipluma nitroreducens</name>
    <dbReference type="NCBI Taxonomy" id="2010828"/>
    <lineage>
        <taxon>Bacteria</taxon>
        <taxon>Pseudomonadati</taxon>
        <taxon>Bacteroidota</taxon>
        <taxon>Bacteroidia</taxon>
        <taxon>Marinilabiliales</taxon>
        <taxon>Prolixibacteraceae</taxon>
        <taxon>Aquipluma</taxon>
    </lineage>
</organism>
<evidence type="ECO:0000256" key="1">
    <source>
        <dbReference type="ARBA" id="ARBA00022505"/>
    </source>
</evidence>
<evidence type="ECO:0000259" key="3">
    <source>
        <dbReference type="PROSITE" id="PS51866"/>
    </source>
</evidence>
<dbReference type="NCBIfam" id="TIGR00638">
    <property type="entry name" value="Mop"/>
    <property type="match status" value="1"/>
</dbReference>
<dbReference type="AlphaFoldDB" id="A0A5K7S5Q6"/>
<gene>
    <name evidence="4" type="ORF">AQPE_1013</name>
</gene>
<dbReference type="Pfam" id="PF03459">
    <property type="entry name" value="TOBE"/>
    <property type="match status" value="1"/>
</dbReference>
<dbReference type="Proteomes" id="UP001193389">
    <property type="component" value="Chromosome"/>
</dbReference>
<evidence type="ECO:0000256" key="2">
    <source>
        <dbReference type="PROSITE-ProRule" id="PRU01213"/>
    </source>
</evidence>
<dbReference type="KEGG" id="anf:AQPE_1013"/>
<dbReference type="InterPro" id="IPR004606">
    <property type="entry name" value="Mop_domain"/>
</dbReference>
<evidence type="ECO:0000313" key="5">
    <source>
        <dbReference type="Proteomes" id="UP001193389"/>
    </source>
</evidence>
<accession>A0A5K7S5Q6</accession>
<feature type="domain" description="Mop" evidence="3">
    <location>
        <begin position="67"/>
        <end position="132"/>
    </location>
</feature>
<dbReference type="GO" id="GO:0015689">
    <property type="term" value="P:molybdate ion transport"/>
    <property type="evidence" value="ECO:0007669"/>
    <property type="project" value="InterPro"/>
</dbReference>
<dbReference type="EMBL" id="AP018694">
    <property type="protein sequence ID" value="BBE16866.1"/>
    <property type="molecule type" value="Genomic_DNA"/>
</dbReference>
<protein>
    <recommendedName>
        <fullName evidence="3">Mop domain-containing protein</fullName>
    </recommendedName>
</protein>
<sequence>MNKLPGKITKVQQSGAILLVDVDVDGHGFSALLIESATHPEWLQTGNTIDLVFKETEVTLAKNLSGIISMRNRMKCTVQRIEQGELLSKISLKFQEYIVTSAITTRAVDSLQLAIGDEVEALVKANEVSLMKKQ</sequence>
<dbReference type="InterPro" id="IPR008995">
    <property type="entry name" value="Mo/tungstate-bd_C_term_dom"/>
</dbReference>